<dbReference type="EMBL" id="UYRR01034680">
    <property type="protein sequence ID" value="VDK61843.1"/>
    <property type="molecule type" value="Genomic_DNA"/>
</dbReference>
<sequence length="198" mass="21741">MPEGVMEACMARFGENCTEVHDECVAGTGAPHANVDANGAYRMPETLRECIKAGGIMALCTDHQKNETRCIEFERKCFNETMGSGEQQLKDLASCLGREDAVSMCFKKYESSKCKAVIMKCKEAAEPTDDGVKNMPVFLTCSLITKNVVPLRACMAPRAGGTIEDQRLVLKFLTSSNFLSLEHSEKIDSQLAESQLRA</sequence>
<dbReference type="AlphaFoldDB" id="A0A0M3KBW8"/>
<dbReference type="Proteomes" id="UP000267096">
    <property type="component" value="Unassembled WGS sequence"/>
</dbReference>
<gene>
    <name evidence="1" type="ORF">ASIM_LOCUS17866</name>
</gene>
<proteinExistence type="predicted"/>
<dbReference type="WBParaSite" id="ASIM_0001846501-mRNA-1">
    <property type="protein sequence ID" value="ASIM_0001846501-mRNA-1"/>
    <property type="gene ID" value="ASIM_0001846501"/>
</dbReference>
<accession>A0A0M3KBW8</accession>
<organism evidence="3">
    <name type="scientific">Anisakis simplex</name>
    <name type="common">Herring worm</name>
    <dbReference type="NCBI Taxonomy" id="6269"/>
    <lineage>
        <taxon>Eukaryota</taxon>
        <taxon>Metazoa</taxon>
        <taxon>Ecdysozoa</taxon>
        <taxon>Nematoda</taxon>
        <taxon>Chromadorea</taxon>
        <taxon>Rhabditida</taxon>
        <taxon>Spirurina</taxon>
        <taxon>Ascaridomorpha</taxon>
        <taxon>Ascaridoidea</taxon>
        <taxon>Anisakidae</taxon>
        <taxon>Anisakis</taxon>
        <taxon>Anisakis simplex complex</taxon>
    </lineage>
</organism>
<reference evidence="1 2" key="2">
    <citation type="submission" date="2018-11" db="EMBL/GenBank/DDBJ databases">
        <authorList>
            <consortium name="Pathogen Informatics"/>
        </authorList>
    </citation>
    <scope>NUCLEOTIDE SEQUENCE [LARGE SCALE GENOMIC DNA]</scope>
</reference>
<reference evidence="3" key="1">
    <citation type="submission" date="2017-02" db="UniProtKB">
        <authorList>
            <consortium name="WormBaseParasite"/>
        </authorList>
    </citation>
    <scope>IDENTIFICATION</scope>
</reference>
<evidence type="ECO:0000313" key="3">
    <source>
        <dbReference type="WBParaSite" id="ASIM_0001846501-mRNA-1"/>
    </source>
</evidence>
<evidence type="ECO:0000313" key="2">
    <source>
        <dbReference type="Proteomes" id="UP000267096"/>
    </source>
</evidence>
<keyword evidence="2" id="KW-1185">Reference proteome</keyword>
<protein>
    <submittedName>
        <fullName evidence="3">Golgi apparatus protein 1</fullName>
    </submittedName>
</protein>
<name>A0A0M3KBW8_ANISI</name>
<evidence type="ECO:0000313" key="1">
    <source>
        <dbReference type="EMBL" id="VDK61843.1"/>
    </source>
</evidence>